<organism evidence="2 3">
    <name type="scientific">Cephalotrichum gorgonifer</name>
    <dbReference type="NCBI Taxonomy" id="2041049"/>
    <lineage>
        <taxon>Eukaryota</taxon>
        <taxon>Fungi</taxon>
        <taxon>Dikarya</taxon>
        <taxon>Ascomycota</taxon>
        <taxon>Pezizomycotina</taxon>
        <taxon>Sordariomycetes</taxon>
        <taxon>Hypocreomycetidae</taxon>
        <taxon>Microascales</taxon>
        <taxon>Microascaceae</taxon>
        <taxon>Cephalotrichum</taxon>
    </lineage>
</organism>
<protein>
    <submittedName>
        <fullName evidence="2">Uncharacterized protein</fullName>
    </submittedName>
</protein>
<dbReference type="AlphaFoldDB" id="A0AAE8MV27"/>
<feature type="region of interest" description="Disordered" evidence="1">
    <location>
        <begin position="635"/>
        <end position="673"/>
    </location>
</feature>
<evidence type="ECO:0000256" key="1">
    <source>
        <dbReference type="SAM" id="MobiDB-lite"/>
    </source>
</evidence>
<feature type="compositionally biased region" description="Low complexity" evidence="1">
    <location>
        <begin position="431"/>
        <end position="445"/>
    </location>
</feature>
<sequence length="817" mass="90189">MALWPFRRKSGRKRSRSGTTIPDSEGLAYGGRTSQSRSRTANYAPVHQRETLKKRRTEPTSAANLPRRRNSFSPGRPDSINASRWHRDAGLDPWMRPNGDRAYERVGDDIMWSEAPTLGRRKSSKRRKTDHGREVEIKAMTNFTPIRSATDTMTFSRPTRTTNKRTKTGPLGRSWENTPSDVSLPTVGSLRSGMSSDSDHAFRVTALASLAPRPTLRYVTSPRWTSASPHPPSRTTSQKRKISERPSIPNNEQLKSRERINDLADDLDASDIRELMERDKRRREKKISRDQARAERKLARMAEERRIAQTKASQEGLPPPPHLDRGVAGRELAGSDVDTTSAVVTSSKRRQAGPNQQRQEESRGDQPIPGTEPQGQTGGPLGEFHRTNSIPLETITPQQDADEVPATEVYSPPSPTSSILRKLSKPKKSTSKSSSEASRSKSTISPSPGRNEGSRASNHSEGLRKVRLSLLSLVRWTRRNRHGSGPSSFSNTSREEMQAAVQSQAATAMTPVPPTVSATDSGVAMVPARRLSTGVPKRTRSRFREDLPELPLSPPESRMASPETPTIPEDPDMQQMASQVNPIHEDNSVSTPTGHPVDEAMRHTPVSQHDGSYGPSPEPHSISLASIDSEASWLSGRIGGGKQRSIGSRQTLRERANSHATSTSSTEEDHGVVEDEYLARLTPARLMRTMGSQRQRISTGDALPSSDEDEPMNDADVTWGAVKARRQPAMVHASSRPHTHSIMSHDGLIASFDEELRGEAEEWVEPEVMFGVQRATSVNLGKNNARRISAGSDRLLEIAPRVSTDSKRRSTCDPEIV</sequence>
<feature type="region of interest" description="Disordered" evidence="1">
    <location>
        <begin position="1"/>
        <end position="84"/>
    </location>
</feature>
<comment type="caution">
    <text evidence="2">The sequence shown here is derived from an EMBL/GenBank/DDBJ whole genome shotgun (WGS) entry which is preliminary data.</text>
</comment>
<feature type="compositionally biased region" description="Polar residues" evidence="1">
    <location>
        <begin position="32"/>
        <end position="41"/>
    </location>
</feature>
<feature type="region of interest" description="Disordered" evidence="1">
    <location>
        <begin position="479"/>
        <end position="521"/>
    </location>
</feature>
<feature type="region of interest" description="Disordered" evidence="1">
    <location>
        <begin position="156"/>
        <end position="183"/>
    </location>
</feature>
<feature type="region of interest" description="Disordered" evidence="1">
    <location>
        <begin position="220"/>
        <end position="262"/>
    </location>
</feature>
<feature type="compositionally biased region" description="Basic and acidic residues" evidence="1">
    <location>
        <begin position="287"/>
        <end position="299"/>
    </location>
</feature>
<evidence type="ECO:0000313" key="3">
    <source>
        <dbReference type="Proteomes" id="UP001187682"/>
    </source>
</evidence>
<dbReference type="Proteomes" id="UP001187682">
    <property type="component" value="Unassembled WGS sequence"/>
</dbReference>
<accession>A0AAE8MV27</accession>
<gene>
    <name evidence="2" type="ORF">DNG_02749</name>
</gene>
<feature type="region of interest" description="Disordered" evidence="1">
    <location>
        <begin position="533"/>
        <end position="623"/>
    </location>
</feature>
<feature type="region of interest" description="Disordered" evidence="1">
    <location>
        <begin position="307"/>
        <end position="464"/>
    </location>
</feature>
<keyword evidence="3" id="KW-1185">Reference proteome</keyword>
<feature type="region of interest" description="Disordered" evidence="1">
    <location>
        <begin position="280"/>
        <end position="299"/>
    </location>
</feature>
<feature type="region of interest" description="Disordered" evidence="1">
    <location>
        <begin position="690"/>
        <end position="711"/>
    </location>
</feature>
<proteinExistence type="predicted"/>
<feature type="compositionally biased region" description="Polar residues" evidence="1">
    <location>
        <begin position="222"/>
        <end position="236"/>
    </location>
</feature>
<feature type="compositionally biased region" description="Basic residues" evidence="1">
    <location>
        <begin position="1"/>
        <end position="16"/>
    </location>
</feature>
<feature type="compositionally biased region" description="Polar residues" evidence="1">
    <location>
        <begin position="337"/>
        <end position="346"/>
    </location>
</feature>
<feature type="compositionally biased region" description="Polar residues" evidence="1">
    <location>
        <begin position="387"/>
        <end position="399"/>
    </location>
</feature>
<name>A0AAE8MV27_9PEZI</name>
<dbReference type="EMBL" id="ONZQ02000003">
    <property type="protein sequence ID" value="SPN99897.1"/>
    <property type="molecule type" value="Genomic_DNA"/>
</dbReference>
<reference evidence="2" key="1">
    <citation type="submission" date="2018-03" db="EMBL/GenBank/DDBJ databases">
        <authorList>
            <person name="Guldener U."/>
        </authorList>
    </citation>
    <scope>NUCLEOTIDE SEQUENCE</scope>
</reference>
<evidence type="ECO:0000313" key="2">
    <source>
        <dbReference type="EMBL" id="SPN99897.1"/>
    </source>
</evidence>